<evidence type="ECO:0000313" key="2">
    <source>
        <dbReference type="Proteomes" id="UP000030653"/>
    </source>
</evidence>
<protein>
    <submittedName>
        <fullName evidence="1">Uncharacterized protein</fullName>
    </submittedName>
</protein>
<dbReference type="RefSeq" id="XP_040629936.1">
    <property type="nucleotide sequence ID" value="XM_040772373.1"/>
</dbReference>
<dbReference type="HOGENOM" id="CLU_3014104_0_0_1"/>
<accession>M5GAP9</accession>
<dbReference type="Proteomes" id="UP000030653">
    <property type="component" value="Unassembled WGS sequence"/>
</dbReference>
<name>M5GAP9_DACPD</name>
<dbReference type="AlphaFoldDB" id="M5GAP9"/>
<reference evidence="1 2" key="1">
    <citation type="journal article" date="2012" name="Science">
        <title>The Paleozoic origin of enzymatic lignin decomposition reconstructed from 31 fungal genomes.</title>
        <authorList>
            <person name="Floudas D."/>
            <person name="Binder M."/>
            <person name="Riley R."/>
            <person name="Barry K."/>
            <person name="Blanchette R.A."/>
            <person name="Henrissat B."/>
            <person name="Martinez A.T."/>
            <person name="Otillar R."/>
            <person name="Spatafora J.W."/>
            <person name="Yadav J.S."/>
            <person name="Aerts A."/>
            <person name="Benoit I."/>
            <person name="Boyd A."/>
            <person name="Carlson A."/>
            <person name="Copeland A."/>
            <person name="Coutinho P.M."/>
            <person name="de Vries R.P."/>
            <person name="Ferreira P."/>
            <person name="Findley K."/>
            <person name="Foster B."/>
            <person name="Gaskell J."/>
            <person name="Glotzer D."/>
            <person name="Gorecki P."/>
            <person name="Heitman J."/>
            <person name="Hesse C."/>
            <person name="Hori C."/>
            <person name="Igarashi K."/>
            <person name="Jurgens J.A."/>
            <person name="Kallen N."/>
            <person name="Kersten P."/>
            <person name="Kohler A."/>
            <person name="Kuees U."/>
            <person name="Kumar T.K.A."/>
            <person name="Kuo A."/>
            <person name="LaButti K."/>
            <person name="Larrondo L.F."/>
            <person name="Lindquist E."/>
            <person name="Ling A."/>
            <person name="Lombard V."/>
            <person name="Lucas S."/>
            <person name="Lundell T."/>
            <person name="Martin R."/>
            <person name="McLaughlin D.J."/>
            <person name="Morgenstern I."/>
            <person name="Morin E."/>
            <person name="Murat C."/>
            <person name="Nagy L.G."/>
            <person name="Nolan M."/>
            <person name="Ohm R.A."/>
            <person name="Patyshakuliyeva A."/>
            <person name="Rokas A."/>
            <person name="Ruiz-Duenas F.J."/>
            <person name="Sabat G."/>
            <person name="Salamov A."/>
            <person name="Samejima M."/>
            <person name="Schmutz J."/>
            <person name="Slot J.C."/>
            <person name="St John F."/>
            <person name="Stenlid J."/>
            <person name="Sun H."/>
            <person name="Sun S."/>
            <person name="Syed K."/>
            <person name="Tsang A."/>
            <person name="Wiebenga A."/>
            <person name="Young D."/>
            <person name="Pisabarro A."/>
            <person name="Eastwood D.C."/>
            <person name="Martin F."/>
            <person name="Cullen D."/>
            <person name="Grigoriev I.V."/>
            <person name="Hibbett D.S."/>
        </authorList>
    </citation>
    <scope>NUCLEOTIDE SEQUENCE [LARGE SCALE GENOMIC DNA]</scope>
    <source>
        <strain evidence="1 2">DJM-731 SS1</strain>
    </source>
</reference>
<dbReference type="EMBL" id="JH795860">
    <property type="protein sequence ID" value="EJU03042.1"/>
    <property type="molecule type" value="Genomic_DNA"/>
</dbReference>
<dbReference type="GeneID" id="63687435"/>
<sequence length="56" mass="6134">MSITYIIIWAGGKRLTLTLFVDGNEIDSDDLVVTSKLAFLCARPAWEKKACVAMTG</sequence>
<evidence type="ECO:0000313" key="1">
    <source>
        <dbReference type="EMBL" id="EJU03042.1"/>
    </source>
</evidence>
<organism evidence="1 2">
    <name type="scientific">Dacryopinax primogenitus (strain DJM 731)</name>
    <name type="common">Brown rot fungus</name>
    <dbReference type="NCBI Taxonomy" id="1858805"/>
    <lineage>
        <taxon>Eukaryota</taxon>
        <taxon>Fungi</taxon>
        <taxon>Dikarya</taxon>
        <taxon>Basidiomycota</taxon>
        <taxon>Agaricomycotina</taxon>
        <taxon>Dacrymycetes</taxon>
        <taxon>Dacrymycetales</taxon>
        <taxon>Dacrymycetaceae</taxon>
        <taxon>Dacryopinax</taxon>
    </lineage>
</organism>
<keyword evidence="2" id="KW-1185">Reference proteome</keyword>
<proteinExistence type="predicted"/>
<gene>
    <name evidence="1" type="ORF">DACRYDRAFT_21387</name>
</gene>